<name>A0A3P5XLJ6_9RHOB</name>
<dbReference type="InterPro" id="IPR005119">
    <property type="entry name" value="LysR_subst-bd"/>
</dbReference>
<dbReference type="EMBL" id="UXAW01000086">
    <property type="protein sequence ID" value="VDC31637.1"/>
    <property type="molecule type" value="Genomic_DNA"/>
</dbReference>
<keyword evidence="4" id="KW-0804">Transcription</keyword>
<dbReference type="PANTHER" id="PTHR30537:SF26">
    <property type="entry name" value="GLYCINE CLEAVAGE SYSTEM TRANSCRIPTIONAL ACTIVATOR"/>
    <property type="match status" value="1"/>
</dbReference>
<dbReference type="GO" id="GO:0003700">
    <property type="term" value="F:DNA-binding transcription factor activity"/>
    <property type="evidence" value="ECO:0007669"/>
    <property type="project" value="InterPro"/>
</dbReference>
<dbReference type="PROSITE" id="PS50931">
    <property type="entry name" value="HTH_LYSR"/>
    <property type="match status" value="1"/>
</dbReference>
<evidence type="ECO:0000256" key="4">
    <source>
        <dbReference type="ARBA" id="ARBA00023163"/>
    </source>
</evidence>
<evidence type="ECO:0000256" key="1">
    <source>
        <dbReference type="ARBA" id="ARBA00009437"/>
    </source>
</evidence>
<reference evidence="6 7" key="1">
    <citation type="submission" date="2018-11" db="EMBL/GenBank/DDBJ databases">
        <authorList>
            <person name="Criscuolo A."/>
        </authorList>
    </citation>
    <scope>NUCLEOTIDE SEQUENCE [LARGE SCALE GENOMIC DNA]</scope>
    <source>
        <strain evidence="6">ACIP111625</strain>
    </source>
</reference>
<organism evidence="6 7">
    <name type="scientific">Pseudogemmobacter humi</name>
    <dbReference type="NCBI Taxonomy" id="2483812"/>
    <lineage>
        <taxon>Bacteria</taxon>
        <taxon>Pseudomonadati</taxon>
        <taxon>Pseudomonadota</taxon>
        <taxon>Alphaproteobacteria</taxon>
        <taxon>Rhodobacterales</taxon>
        <taxon>Paracoccaceae</taxon>
        <taxon>Pseudogemmobacter</taxon>
    </lineage>
</organism>
<dbReference type="Gene3D" id="1.10.10.10">
    <property type="entry name" value="Winged helix-like DNA-binding domain superfamily/Winged helix DNA-binding domain"/>
    <property type="match status" value="1"/>
</dbReference>
<feature type="domain" description="HTH lysR-type" evidence="5">
    <location>
        <begin position="8"/>
        <end position="65"/>
    </location>
</feature>
<evidence type="ECO:0000313" key="6">
    <source>
        <dbReference type="EMBL" id="VDC31637.1"/>
    </source>
</evidence>
<dbReference type="InterPro" id="IPR036388">
    <property type="entry name" value="WH-like_DNA-bd_sf"/>
</dbReference>
<sequence length="295" mass="31754">MTPRRHLPPLNALRAFEAAGRRLSFRAAAEELGVSQGAVAQQVRALEAHFGLPLFRRLARGLTLTPQGAAALADMTRAFDLLAGASERLKPRPGRVTISATPTVATRILIPRLAELREALPGTELRTIADEDLPDFDRDDVDIAIGLARPPFPPALDAHRLIAQEVIALASPRLIGATPLPLSEQDLRGFTLLHHCQDHWPRFLGCRAPLPGPQFNMTTLALDAAVAGQGIVVACNAFAATELADGRLVRVMDRVLRADPDYYIVRKRGSQGPAAEAVWDWCLAQLTATAASSAA</sequence>
<evidence type="ECO:0000259" key="5">
    <source>
        <dbReference type="PROSITE" id="PS50931"/>
    </source>
</evidence>
<dbReference type="PANTHER" id="PTHR30537">
    <property type="entry name" value="HTH-TYPE TRANSCRIPTIONAL REGULATOR"/>
    <property type="match status" value="1"/>
</dbReference>
<keyword evidence="2" id="KW-0805">Transcription regulation</keyword>
<dbReference type="SUPFAM" id="SSF46785">
    <property type="entry name" value="Winged helix' DNA-binding domain"/>
    <property type="match status" value="1"/>
</dbReference>
<keyword evidence="7" id="KW-1185">Reference proteome</keyword>
<dbReference type="Gene3D" id="3.40.190.10">
    <property type="entry name" value="Periplasmic binding protein-like II"/>
    <property type="match status" value="2"/>
</dbReference>
<dbReference type="RefSeq" id="WP_124087734.1">
    <property type="nucleotide sequence ID" value="NZ_UXAW01000086.1"/>
</dbReference>
<dbReference type="AlphaFoldDB" id="A0A3P5XLJ6"/>
<dbReference type="GO" id="GO:0006351">
    <property type="term" value="P:DNA-templated transcription"/>
    <property type="evidence" value="ECO:0007669"/>
    <property type="project" value="TreeGrafter"/>
</dbReference>
<evidence type="ECO:0000256" key="2">
    <source>
        <dbReference type="ARBA" id="ARBA00023015"/>
    </source>
</evidence>
<protein>
    <submittedName>
        <fullName evidence="6">Glycine cleavage system transcriptional activator</fullName>
    </submittedName>
</protein>
<dbReference type="InterPro" id="IPR036390">
    <property type="entry name" value="WH_DNA-bd_sf"/>
</dbReference>
<keyword evidence="3" id="KW-0238">DNA-binding</keyword>
<dbReference type="Pfam" id="PF03466">
    <property type="entry name" value="LysR_substrate"/>
    <property type="match status" value="1"/>
</dbReference>
<dbReference type="InterPro" id="IPR000847">
    <property type="entry name" value="LysR_HTH_N"/>
</dbReference>
<dbReference type="GO" id="GO:0043565">
    <property type="term" value="F:sequence-specific DNA binding"/>
    <property type="evidence" value="ECO:0007669"/>
    <property type="project" value="TreeGrafter"/>
</dbReference>
<dbReference type="Proteomes" id="UP000277498">
    <property type="component" value="Unassembled WGS sequence"/>
</dbReference>
<proteinExistence type="inferred from homology"/>
<dbReference type="Pfam" id="PF00126">
    <property type="entry name" value="HTH_1"/>
    <property type="match status" value="1"/>
</dbReference>
<dbReference type="PRINTS" id="PR00039">
    <property type="entry name" value="HTHLYSR"/>
</dbReference>
<gene>
    <name evidence="6" type="primary">gcvA_12</name>
    <name evidence="6" type="ORF">XINFAN_03018</name>
</gene>
<dbReference type="InterPro" id="IPR058163">
    <property type="entry name" value="LysR-type_TF_proteobact-type"/>
</dbReference>
<dbReference type="SUPFAM" id="SSF53850">
    <property type="entry name" value="Periplasmic binding protein-like II"/>
    <property type="match status" value="1"/>
</dbReference>
<evidence type="ECO:0000313" key="7">
    <source>
        <dbReference type="Proteomes" id="UP000277498"/>
    </source>
</evidence>
<dbReference type="OrthoDB" id="7328368at2"/>
<evidence type="ECO:0000256" key="3">
    <source>
        <dbReference type="ARBA" id="ARBA00023125"/>
    </source>
</evidence>
<accession>A0A3P5XLJ6</accession>
<comment type="similarity">
    <text evidence="1">Belongs to the LysR transcriptional regulatory family.</text>
</comment>